<keyword evidence="2" id="KW-0238">DNA-binding</keyword>
<dbReference type="InterPro" id="IPR036286">
    <property type="entry name" value="LexA/Signal_pep-like_sf"/>
</dbReference>
<gene>
    <name evidence="5" type="ORF">C9J52_20105</name>
</gene>
<evidence type="ECO:0000256" key="1">
    <source>
        <dbReference type="ARBA" id="ARBA00023015"/>
    </source>
</evidence>
<dbReference type="InterPro" id="IPR001387">
    <property type="entry name" value="Cro/C1-type_HTH"/>
</dbReference>
<dbReference type="EMBL" id="PYOP01000067">
    <property type="protein sequence ID" value="PSW89856.1"/>
    <property type="molecule type" value="Genomic_DNA"/>
</dbReference>
<protein>
    <recommendedName>
        <fullName evidence="4">HTH cro/C1-type domain-containing protein</fullName>
    </recommendedName>
</protein>
<evidence type="ECO:0000259" key="4">
    <source>
        <dbReference type="PROSITE" id="PS50943"/>
    </source>
</evidence>
<dbReference type="RefSeq" id="WP_052675353.1">
    <property type="nucleotide sequence ID" value="NZ_JZSR01000113.1"/>
</dbReference>
<proteinExistence type="predicted"/>
<dbReference type="CDD" id="cd00093">
    <property type="entry name" value="HTH_XRE"/>
    <property type="match status" value="1"/>
</dbReference>
<dbReference type="InterPro" id="IPR010982">
    <property type="entry name" value="Lambda_DNA-bd_dom_sf"/>
</dbReference>
<keyword evidence="6" id="KW-1185">Reference proteome</keyword>
<sequence>MTNNHTKTKQHLANQSIKSMGKRLALIIKKEKVYQLTVTTGISINMLYHYANQKGYPALPKLALIAQECGVSLAWLFSGEQDESTPPITTQCNTLRLTVIDDAMAPTIPLQMDIEYQLVKPVQKKKRFSDGVYVLTNQQGFIVRRVQWVEAEDAYCVFGDNPHYPPQRVKEIAPIGKVTAIVQSL</sequence>
<dbReference type="CDD" id="cd06462">
    <property type="entry name" value="Peptidase_S24_S26"/>
    <property type="match status" value="1"/>
</dbReference>
<dbReference type="PANTHER" id="PTHR40661">
    <property type="match status" value="1"/>
</dbReference>
<comment type="caution">
    <text evidence="5">The sequence shown here is derived from an EMBL/GenBank/DDBJ whole genome shotgun (WGS) entry which is preliminary data.</text>
</comment>
<reference evidence="5 6" key="1">
    <citation type="submission" date="2018-03" db="EMBL/GenBank/DDBJ databases">
        <title>Whole genome sequencing of Histamine producing bacteria.</title>
        <authorList>
            <person name="Butler K."/>
        </authorList>
    </citation>
    <scope>NUCLEOTIDE SEQUENCE [LARGE SCALE GENOMIC DNA]</scope>
    <source>
        <strain evidence="5 6">ATCC 51761</strain>
    </source>
</reference>
<feature type="domain" description="HTH cro/C1-type" evidence="4">
    <location>
        <begin position="40"/>
        <end position="76"/>
    </location>
</feature>
<keyword evidence="3" id="KW-0804">Transcription</keyword>
<dbReference type="PROSITE" id="PS50943">
    <property type="entry name" value="HTH_CROC1"/>
    <property type="match status" value="1"/>
</dbReference>
<dbReference type="Proteomes" id="UP000241190">
    <property type="component" value="Unassembled WGS sequence"/>
</dbReference>
<dbReference type="PANTHER" id="PTHR40661:SF3">
    <property type="entry name" value="FELS-1 PROPHAGE TRANSCRIPTIONAL REGULATOR"/>
    <property type="match status" value="1"/>
</dbReference>
<evidence type="ECO:0000256" key="3">
    <source>
        <dbReference type="ARBA" id="ARBA00023163"/>
    </source>
</evidence>
<organism evidence="5 6">
    <name type="scientific">Photobacterium iliopiscarium</name>
    <dbReference type="NCBI Taxonomy" id="56192"/>
    <lineage>
        <taxon>Bacteria</taxon>
        <taxon>Pseudomonadati</taxon>
        <taxon>Pseudomonadota</taxon>
        <taxon>Gammaproteobacteria</taxon>
        <taxon>Vibrionales</taxon>
        <taxon>Vibrionaceae</taxon>
        <taxon>Photobacterium</taxon>
    </lineage>
</organism>
<accession>A0ABX5GM29</accession>
<keyword evidence="1" id="KW-0805">Transcription regulation</keyword>
<name>A0ABX5GM29_9GAMM</name>
<evidence type="ECO:0000256" key="2">
    <source>
        <dbReference type="ARBA" id="ARBA00023125"/>
    </source>
</evidence>
<evidence type="ECO:0000313" key="6">
    <source>
        <dbReference type="Proteomes" id="UP000241190"/>
    </source>
</evidence>
<evidence type="ECO:0000313" key="5">
    <source>
        <dbReference type="EMBL" id="PSW89856.1"/>
    </source>
</evidence>
<dbReference type="SUPFAM" id="SSF51306">
    <property type="entry name" value="LexA/Signal peptidase"/>
    <property type="match status" value="1"/>
</dbReference>
<dbReference type="SUPFAM" id="SSF47413">
    <property type="entry name" value="lambda repressor-like DNA-binding domains"/>
    <property type="match status" value="1"/>
</dbReference>
<dbReference type="Gene3D" id="2.10.109.10">
    <property type="entry name" value="Umud Fragment, subunit A"/>
    <property type="match status" value="1"/>
</dbReference>